<dbReference type="AlphaFoldDB" id="A0A7S3UPB8"/>
<evidence type="ECO:0000256" key="1">
    <source>
        <dbReference type="SAM" id="MobiDB-lite"/>
    </source>
</evidence>
<evidence type="ECO:0000313" key="2">
    <source>
        <dbReference type="EMBL" id="CAE0621019.1"/>
    </source>
</evidence>
<name>A0A7S3UPB8_HETAK</name>
<accession>A0A7S3UPB8</accession>
<protein>
    <submittedName>
        <fullName evidence="2">Uncharacterized protein</fullName>
    </submittedName>
</protein>
<organism evidence="2">
    <name type="scientific">Heterosigma akashiwo</name>
    <name type="common">Chromophytic alga</name>
    <name type="synonym">Heterosigma carterae</name>
    <dbReference type="NCBI Taxonomy" id="2829"/>
    <lineage>
        <taxon>Eukaryota</taxon>
        <taxon>Sar</taxon>
        <taxon>Stramenopiles</taxon>
        <taxon>Ochrophyta</taxon>
        <taxon>Raphidophyceae</taxon>
        <taxon>Chattonellales</taxon>
        <taxon>Chattonellaceae</taxon>
        <taxon>Heterosigma</taxon>
    </lineage>
</organism>
<gene>
    <name evidence="2" type="ORF">HAKA00212_LOCUS679</name>
</gene>
<sequence length="289" mass="32561">MAARHLSVQSAMRYADSALGLLDRAIKNKDPYTVWPDWKSPLINNIDSSAGVSDRTLDFLPKEDVCAEADYLHYYTHEFFLSATGYSTDTADMGNLCKNHMARVVGRAVRWTRTLTLEDELETALCSKVLPGPAAELRTLMAAVIDKKVREALERAGLHQDEEMREAYIGGEMPRPESRRKRDREDDDHHEKEDIPGRQAVGKIVPLAGKLRALLDLDIFSYEPSTLTDNCQNFCRRVKPLLLCLEQHHNNDVDAFVAAWGTRLKKPMKNYKTTACDVLTSDGQCGAFC</sequence>
<reference evidence="2" key="1">
    <citation type="submission" date="2021-01" db="EMBL/GenBank/DDBJ databases">
        <authorList>
            <person name="Corre E."/>
            <person name="Pelletier E."/>
            <person name="Niang G."/>
            <person name="Scheremetjew M."/>
            <person name="Finn R."/>
            <person name="Kale V."/>
            <person name="Holt S."/>
            <person name="Cochrane G."/>
            <person name="Meng A."/>
            <person name="Brown T."/>
            <person name="Cohen L."/>
        </authorList>
    </citation>
    <scope>NUCLEOTIDE SEQUENCE</scope>
    <source>
        <strain evidence="2">CCMP3107</strain>
    </source>
</reference>
<proteinExistence type="predicted"/>
<feature type="compositionally biased region" description="Basic and acidic residues" evidence="1">
    <location>
        <begin position="183"/>
        <end position="196"/>
    </location>
</feature>
<feature type="region of interest" description="Disordered" evidence="1">
    <location>
        <begin position="164"/>
        <end position="199"/>
    </location>
</feature>
<dbReference type="EMBL" id="HBIU01001938">
    <property type="protein sequence ID" value="CAE0621019.1"/>
    <property type="molecule type" value="Transcribed_RNA"/>
</dbReference>